<gene>
    <name evidence="3" type="ORF">SLEP1_g13101</name>
</gene>
<dbReference type="Proteomes" id="UP001054252">
    <property type="component" value="Unassembled WGS sequence"/>
</dbReference>
<dbReference type="EMBL" id="BPVZ01000015">
    <property type="protein sequence ID" value="GKV00412.1"/>
    <property type="molecule type" value="Genomic_DNA"/>
</dbReference>
<dbReference type="GO" id="GO:0051087">
    <property type="term" value="F:protein-folding chaperone binding"/>
    <property type="evidence" value="ECO:0007669"/>
    <property type="project" value="InterPro"/>
</dbReference>
<reference evidence="3 4" key="1">
    <citation type="journal article" date="2021" name="Commun. Biol.">
        <title>The genome of Shorea leprosula (Dipterocarpaceae) highlights the ecological relevance of drought in aseasonal tropical rainforests.</title>
        <authorList>
            <person name="Ng K.K.S."/>
            <person name="Kobayashi M.J."/>
            <person name="Fawcett J.A."/>
            <person name="Hatakeyama M."/>
            <person name="Paape T."/>
            <person name="Ng C.H."/>
            <person name="Ang C.C."/>
            <person name="Tnah L.H."/>
            <person name="Lee C.T."/>
            <person name="Nishiyama T."/>
            <person name="Sese J."/>
            <person name="O'Brien M.J."/>
            <person name="Copetti D."/>
            <person name="Mohd Noor M.I."/>
            <person name="Ong R.C."/>
            <person name="Putra M."/>
            <person name="Sireger I.Z."/>
            <person name="Indrioko S."/>
            <person name="Kosugi Y."/>
            <person name="Izuno A."/>
            <person name="Isagi Y."/>
            <person name="Lee S.L."/>
            <person name="Shimizu K.K."/>
        </authorList>
    </citation>
    <scope>NUCLEOTIDE SEQUENCE [LARGE SCALE GENOMIC DNA]</scope>
    <source>
        <strain evidence="3">214</strain>
    </source>
</reference>
<protein>
    <recommendedName>
        <fullName evidence="2">Activator of Hsp90 ATPase AHSA1-like N-terminal domain-containing protein</fullName>
    </recommendedName>
</protein>
<dbReference type="PANTHER" id="PTHR13009">
    <property type="entry name" value="HEAT SHOCK PROTEIN 90 HSP90 CO-CHAPERONE AHA-1"/>
    <property type="match status" value="1"/>
</dbReference>
<dbReference type="PANTHER" id="PTHR13009:SF22">
    <property type="entry name" value="LD43819P"/>
    <property type="match status" value="1"/>
</dbReference>
<accession>A0AAV5IEP6</accession>
<comment type="similarity">
    <text evidence="1">Belongs to the AHA1 family.</text>
</comment>
<dbReference type="Gene3D" id="3.15.10.20">
    <property type="entry name" value="Activator of Hsp90 ATPase Aha1, N-terminal domain"/>
    <property type="match status" value="1"/>
</dbReference>
<dbReference type="GO" id="GO:0001671">
    <property type="term" value="F:ATPase activator activity"/>
    <property type="evidence" value="ECO:0007669"/>
    <property type="project" value="InterPro"/>
</dbReference>
<evidence type="ECO:0000259" key="2">
    <source>
        <dbReference type="Pfam" id="PF09229"/>
    </source>
</evidence>
<dbReference type="GO" id="GO:0006457">
    <property type="term" value="P:protein folding"/>
    <property type="evidence" value="ECO:0007669"/>
    <property type="project" value="TreeGrafter"/>
</dbReference>
<dbReference type="InterPro" id="IPR015310">
    <property type="entry name" value="AHSA1-like_N"/>
</dbReference>
<dbReference type="Pfam" id="PF09229">
    <property type="entry name" value="Aha1_N"/>
    <property type="match status" value="1"/>
</dbReference>
<evidence type="ECO:0000313" key="4">
    <source>
        <dbReference type="Proteomes" id="UP001054252"/>
    </source>
</evidence>
<evidence type="ECO:0000256" key="1">
    <source>
        <dbReference type="ARBA" id="ARBA00006817"/>
    </source>
</evidence>
<dbReference type="InterPro" id="IPR036338">
    <property type="entry name" value="Aha1"/>
</dbReference>
<dbReference type="SUPFAM" id="SSF103111">
    <property type="entry name" value="Activator of Hsp90 ATPase, Aha1"/>
    <property type="match status" value="1"/>
</dbReference>
<comment type="caution">
    <text evidence="3">The sequence shown here is derived from an EMBL/GenBank/DDBJ whole genome shotgun (WGS) entry which is preliminary data.</text>
</comment>
<dbReference type="AlphaFoldDB" id="A0AAV5IEP6"/>
<feature type="domain" description="Activator of Hsp90 ATPase AHSA1-like N-terminal" evidence="2">
    <location>
        <begin position="8"/>
        <end position="104"/>
    </location>
</feature>
<name>A0AAV5IEP6_9ROSI</name>
<proteinExistence type="inferred from homology"/>
<keyword evidence="4" id="KW-1185">Reference proteome</keyword>
<evidence type="ECO:0000313" key="3">
    <source>
        <dbReference type="EMBL" id="GKV00412.1"/>
    </source>
</evidence>
<organism evidence="3 4">
    <name type="scientific">Rubroshorea leprosula</name>
    <dbReference type="NCBI Taxonomy" id="152421"/>
    <lineage>
        <taxon>Eukaryota</taxon>
        <taxon>Viridiplantae</taxon>
        <taxon>Streptophyta</taxon>
        <taxon>Embryophyta</taxon>
        <taxon>Tracheophyta</taxon>
        <taxon>Spermatophyta</taxon>
        <taxon>Magnoliopsida</taxon>
        <taxon>eudicotyledons</taxon>
        <taxon>Gunneridae</taxon>
        <taxon>Pentapetalae</taxon>
        <taxon>rosids</taxon>
        <taxon>malvids</taxon>
        <taxon>Malvales</taxon>
        <taxon>Dipterocarpaceae</taxon>
        <taxon>Rubroshorea</taxon>
    </lineage>
</organism>
<dbReference type="GO" id="GO:0005829">
    <property type="term" value="C:cytosol"/>
    <property type="evidence" value="ECO:0007669"/>
    <property type="project" value="TreeGrafter"/>
</dbReference>
<sequence>MHVIAKQAFLVTVRNKKRVGYTYELTLKVKGEWLVQEERRAVNGNIDILEFSFGELDDLQIEVQLPEEKDLLQQDKLRIIQDMKKFLQPVREKLLNFEQELKDRQLVGSMKSKCMAFPKTKNSQIVTILSNPLLPTNFYKICGCNIRWSKGMIFPVMLTLCQLIGCLPAFGNLHAFWYPSSVVVDL</sequence>